<dbReference type="InterPro" id="IPR023080">
    <property type="entry name" value="DadA"/>
</dbReference>
<dbReference type="GO" id="GO:0005886">
    <property type="term" value="C:plasma membrane"/>
    <property type="evidence" value="ECO:0007669"/>
    <property type="project" value="TreeGrafter"/>
</dbReference>
<evidence type="ECO:0000256" key="1">
    <source>
        <dbReference type="ARBA" id="ARBA00001974"/>
    </source>
</evidence>
<dbReference type="EMBL" id="CP064781">
    <property type="protein sequence ID" value="QRJ62749.1"/>
    <property type="molecule type" value="Genomic_DNA"/>
</dbReference>
<evidence type="ECO:0000256" key="2">
    <source>
        <dbReference type="ARBA" id="ARBA00009410"/>
    </source>
</evidence>
<dbReference type="PANTHER" id="PTHR13847">
    <property type="entry name" value="SARCOSINE DEHYDROGENASE-RELATED"/>
    <property type="match status" value="1"/>
</dbReference>
<proteinExistence type="inferred from homology"/>
<comment type="similarity">
    <text evidence="2 7">Belongs to the DadA oxidoreductase family.</text>
</comment>
<dbReference type="InterPro" id="IPR006076">
    <property type="entry name" value="FAD-dep_OxRdtase"/>
</dbReference>
<dbReference type="Gene3D" id="3.50.50.60">
    <property type="entry name" value="FAD/NAD(P)-binding domain"/>
    <property type="match status" value="2"/>
</dbReference>
<evidence type="ECO:0000256" key="6">
    <source>
        <dbReference type="ARBA" id="ARBA00047884"/>
    </source>
</evidence>
<feature type="binding site" evidence="7">
    <location>
        <begin position="3"/>
        <end position="17"/>
    </location>
    <ligand>
        <name>FAD</name>
        <dbReference type="ChEBI" id="CHEBI:57692"/>
    </ligand>
</feature>
<dbReference type="KEGG" id="ares:IWH25_13345"/>
<evidence type="ECO:0000256" key="3">
    <source>
        <dbReference type="ARBA" id="ARBA00022630"/>
    </source>
</evidence>
<organism evidence="9 10">
    <name type="scientific">Azospira restricta</name>
    <dbReference type="NCBI Taxonomy" id="404405"/>
    <lineage>
        <taxon>Bacteria</taxon>
        <taxon>Pseudomonadati</taxon>
        <taxon>Pseudomonadota</taxon>
        <taxon>Betaproteobacteria</taxon>
        <taxon>Rhodocyclales</taxon>
        <taxon>Rhodocyclaceae</taxon>
        <taxon>Azospira</taxon>
    </lineage>
</organism>
<dbReference type="SUPFAM" id="SSF51905">
    <property type="entry name" value="FAD/NAD(P)-binding domain"/>
    <property type="match status" value="1"/>
</dbReference>
<dbReference type="Gene3D" id="3.30.9.10">
    <property type="entry name" value="D-Amino Acid Oxidase, subunit A, domain 2"/>
    <property type="match status" value="1"/>
</dbReference>
<dbReference type="RefSeq" id="WP_203386280.1">
    <property type="nucleotide sequence ID" value="NZ_CP064781.1"/>
</dbReference>
<keyword evidence="3 7" id="KW-0285">Flavoprotein</keyword>
<dbReference type="HAMAP" id="MF_01202">
    <property type="entry name" value="DadA"/>
    <property type="match status" value="1"/>
</dbReference>
<evidence type="ECO:0000256" key="7">
    <source>
        <dbReference type="HAMAP-Rule" id="MF_01202"/>
    </source>
</evidence>
<dbReference type="InterPro" id="IPR036188">
    <property type="entry name" value="FAD/NAD-bd_sf"/>
</dbReference>
<feature type="domain" description="FAD dependent oxidoreductase" evidence="8">
    <location>
        <begin position="3"/>
        <end position="398"/>
    </location>
</feature>
<dbReference type="GO" id="GO:0055130">
    <property type="term" value="P:D-alanine catabolic process"/>
    <property type="evidence" value="ECO:0007669"/>
    <property type="project" value="TreeGrafter"/>
</dbReference>
<dbReference type="SUPFAM" id="SSF54373">
    <property type="entry name" value="FAD-linked reductases, C-terminal domain"/>
    <property type="match status" value="1"/>
</dbReference>
<dbReference type="NCBIfam" id="NF001933">
    <property type="entry name" value="PRK00711.1"/>
    <property type="match status" value="1"/>
</dbReference>
<gene>
    <name evidence="7" type="primary">dadA</name>
    <name evidence="9" type="ORF">IWH25_13345</name>
</gene>
<keyword evidence="10" id="KW-1185">Reference proteome</keyword>
<name>A0A974PWX5_9RHOO</name>
<dbReference type="Proteomes" id="UP000663444">
    <property type="component" value="Chromosome"/>
</dbReference>
<comment type="cofactor">
    <cofactor evidence="1 7">
        <name>FAD</name>
        <dbReference type="ChEBI" id="CHEBI:57692"/>
    </cofactor>
</comment>
<sequence>MHVLILGSGVIGTTMAYYLARAGHQVTVIDRQPGPALETSYANAGEVSPGYSAPWAGPGVPVKAIKWMLMQHSPLVIKPMLDPAMWRWGFSMLRNCTEHRYKLNKSRMVRLAEYSRDCLRELRADTGIAYDERTRGTLQLFRTQKQLDGVGKDTEILREYGVPFQVLDRDGYLEYEPALAEVREKFVGALRLPGDETGDCFKFTQNLAKLAEDLGVDFRFGTTIRGIDGDGEQITGVRTDAGTLTADRYILALGSYSPQLLKPLGIDIPVYPVKGFSLTVPISDAAKAPESTIMDETHKVAVTRLGDRIRVGGTAQLSGYDLNLNASRRKTLEFVVSDLFPKGGDVAGAEFWTGLRPMTPDGTPIVGKTRYPNLFLSTGHGTLGWTMAAGTGRVMADLISGRPPEIDIEDLGVARYHA</sequence>
<evidence type="ECO:0000313" key="9">
    <source>
        <dbReference type="EMBL" id="QRJ62749.1"/>
    </source>
</evidence>
<dbReference type="Pfam" id="PF01266">
    <property type="entry name" value="DAO"/>
    <property type="match status" value="1"/>
</dbReference>
<evidence type="ECO:0000256" key="5">
    <source>
        <dbReference type="ARBA" id="ARBA00023002"/>
    </source>
</evidence>
<dbReference type="AlphaFoldDB" id="A0A974PWX5"/>
<keyword evidence="5 7" id="KW-0560">Oxidoreductase</keyword>
<evidence type="ECO:0000256" key="4">
    <source>
        <dbReference type="ARBA" id="ARBA00022827"/>
    </source>
</evidence>
<dbReference type="FunFam" id="3.50.50.60:FF:000020">
    <property type="entry name" value="D-amino acid dehydrogenase"/>
    <property type="match status" value="1"/>
</dbReference>
<evidence type="ECO:0000313" key="10">
    <source>
        <dbReference type="Proteomes" id="UP000663444"/>
    </source>
</evidence>
<dbReference type="GO" id="GO:0008718">
    <property type="term" value="F:D-amino-acid dehydrogenase activity"/>
    <property type="evidence" value="ECO:0007669"/>
    <property type="project" value="UniProtKB-UniRule"/>
</dbReference>
<dbReference type="EC" id="1.4.99.-" evidence="7"/>
<dbReference type="PRINTS" id="PR00469">
    <property type="entry name" value="PNDRDTASEII"/>
</dbReference>
<dbReference type="PANTHER" id="PTHR13847:SF280">
    <property type="entry name" value="D-AMINO ACID DEHYDROGENASE"/>
    <property type="match status" value="1"/>
</dbReference>
<reference evidence="9" key="1">
    <citation type="submission" date="2020-11" db="EMBL/GenBank/DDBJ databases">
        <title>Azospira restricta DSM 18626 genome sequence.</title>
        <authorList>
            <person name="Moe W.M."/>
        </authorList>
    </citation>
    <scope>NUCLEOTIDE SEQUENCE</scope>
    <source>
        <strain evidence="9">DSM 18626</strain>
    </source>
</reference>
<evidence type="ECO:0000259" key="8">
    <source>
        <dbReference type="Pfam" id="PF01266"/>
    </source>
</evidence>
<protein>
    <recommendedName>
        <fullName evidence="7">D-amino acid dehydrogenase</fullName>
        <ecNumber evidence="7">1.4.99.-</ecNumber>
    </recommendedName>
</protein>
<keyword evidence="4 7" id="KW-0274">FAD</keyword>
<accession>A0A974PWX5</accession>
<comment type="catalytic activity">
    <reaction evidence="6 7">
        <text>a D-alpha-amino acid + A + H2O = a 2-oxocarboxylate + AH2 + NH4(+)</text>
        <dbReference type="Rhea" id="RHEA:18125"/>
        <dbReference type="ChEBI" id="CHEBI:13193"/>
        <dbReference type="ChEBI" id="CHEBI:15377"/>
        <dbReference type="ChEBI" id="CHEBI:17499"/>
        <dbReference type="ChEBI" id="CHEBI:28938"/>
        <dbReference type="ChEBI" id="CHEBI:35179"/>
        <dbReference type="ChEBI" id="CHEBI:59871"/>
    </reaction>
</comment>
<dbReference type="GO" id="GO:0005737">
    <property type="term" value="C:cytoplasm"/>
    <property type="evidence" value="ECO:0007669"/>
    <property type="project" value="TreeGrafter"/>
</dbReference>
<comment type="function">
    <text evidence="7">Oxidative deamination of D-amino acids.</text>
</comment>